<dbReference type="Gene3D" id="1.10.1760.20">
    <property type="match status" value="1"/>
</dbReference>
<dbReference type="EMBL" id="CAEZSE010000095">
    <property type="protein sequence ID" value="CAB4535961.1"/>
    <property type="molecule type" value="Genomic_DNA"/>
</dbReference>
<dbReference type="EMBL" id="CAEZWU010000050">
    <property type="protein sequence ID" value="CAB4664265.1"/>
    <property type="molecule type" value="Genomic_DNA"/>
</dbReference>
<dbReference type="AlphaFoldDB" id="A0A6J6BAA9"/>
<organism evidence="2">
    <name type="scientific">freshwater metagenome</name>
    <dbReference type="NCBI Taxonomy" id="449393"/>
    <lineage>
        <taxon>unclassified sequences</taxon>
        <taxon>metagenomes</taxon>
        <taxon>ecological metagenomes</taxon>
    </lineage>
</organism>
<name>A0A6J6BAA9_9ZZZZ</name>
<gene>
    <name evidence="2" type="ORF">UFOPK1353_00661</name>
    <name evidence="3" type="ORF">UFOPK2292_00466</name>
</gene>
<evidence type="ECO:0000313" key="2">
    <source>
        <dbReference type="EMBL" id="CAB4535961.1"/>
    </source>
</evidence>
<dbReference type="GO" id="GO:0015225">
    <property type="term" value="F:biotin transmembrane transporter activity"/>
    <property type="evidence" value="ECO:0007669"/>
    <property type="project" value="InterPro"/>
</dbReference>
<dbReference type="PIRSF" id="PIRSF016661">
    <property type="entry name" value="BioY"/>
    <property type="match status" value="1"/>
</dbReference>
<evidence type="ECO:0000313" key="3">
    <source>
        <dbReference type="EMBL" id="CAB4664265.1"/>
    </source>
</evidence>
<feature type="transmembrane region" description="Helical" evidence="1">
    <location>
        <begin position="107"/>
        <end position="124"/>
    </location>
</feature>
<dbReference type="InterPro" id="IPR003784">
    <property type="entry name" value="BioY"/>
</dbReference>
<evidence type="ECO:0000256" key="1">
    <source>
        <dbReference type="SAM" id="Phobius"/>
    </source>
</evidence>
<keyword evidence="1" id="KW-0812">Transmembrane</keyword>
<feature type="transmembrane region" description="Helical" evidence="1">
    <location>
        <begin position="24"/>
        <end position="46"/>
    </location>
</feature>
<proteinExistence type="predicted"/>
<sequence>MINKTQTLVLSDIWPKPQARTQTIIRNATLVVGFALLTAICAQIRIPLGFTPVPITGQTFAVLLAGSALGTKLGALSQVTYWLAGLIGLPFYSNAASGWSVGTGATMGYMIGFVLAAAAVGHLAERKHDRQFITSLPAMLLGSAIIYTCGAVWLAHSLNIAVATGDENAISLGVAPFLIGDLIKVLLAAASTSTIWQLIKD</sequence>
<dbReference type="PANTHER" id="PTHR34295">
    <property type="entry name" value="BIOTIN TRANSPORTER BIOY"/>
    <property type="match status" value="1"/>
</dbReference>
<keyword evidence="1" id="KW-0472">Membrane</keyword>
<dbReference type="Pfam" id="PF02632">
    <property type="entry name" value="BioY"/>
    <property type="match status" value="1"/>
</dbReference>
<accession>A0A6J6BAA9</accession>
<keyword evidence="1" id="KW-1133">Transmembrane helix</keyword>
<reference evidence="2" key="1">
    <citation type="submission" date="2020-05" db="EMBL/GenBank/DDBJ databases">
        <authorList>
            <person name="Chiriac C."/>
            <person name="Salcher M."/>
            <person name="Ghai R."/>
            <person name="Kavagutti S V."/>
        </authorList>
    </citation>
    <scope>NUCLEOTIDE SEQUENCE</scope>
</reference>
<feature type="transmembrane region" description="Helical" evidence="1">
    <location>
        <begin position="175"/>
        <end position="199"/>
    </location>
</feature>
<dbReference type="GO" id="GO:0005886">
    <property type="term" value="C:plasma membrane"/>
    <property type="evidence" value="ECO:0007669"/>
    <property type="project" value="InterPro"/>
</dbReference>
<feature type="transmembrane region" description="Helical" evidence="1">
    <location>
        <begin position="136"/>
        <end position="155"/>
    </location>
</feature>
<dbReference type="PANTHER" id="PTHR34295:SF1">
    <property type="entry name" value="BIOTIN TRANSPORTER BIOY"/>
    <property type="match status" value="1"/>
</dbReference>
<protein>
    <submittedName>
        <fullName evidence="2">Unannotated protein</fullName>
    </submittedName>
</protein>